<accession>A0A699HXE7</accession>
<protein>
    <submittedName>
        <fullName evidence="1">Phospholipase-like protein</fullName>
    </submittedName>
</protein>
<dbReference type="AlphaFoldDB" id="A0A699HXE7"/>
<dbReference type="InterPro" id="IPR038765">
    <property type="entry name" value="Papain-like_cys_pep_sf"/>
</dbReference>
<gene>
    <name evidence="1" type="ORF">Tci_434053</name>
</gene>
<evidence type="ECO:0000313" key="1">
    <source>
        <dbReference type="EMBL" id="GEY62079.1"/>
    </source>
</evidence>
<reference evidence="1" key="1">
    <citation type="journal article" date="2019" name="Sci. Rep.">
        <title>Draft genome of Tanacetum cinerariifolium, the natural source of mosquito coil.</title>
        <authorList>
            <person name="Yamashiro T."/>
            <person name="Shiraishi A."/>
            <person name="Satake H."/>
            <person name="Nakayama K."/>
        </authorList>
    </citation>
    <scope>NUCLEOTIDE SEQUENCE</scope>
</reference>
<sequence length="546" mass="62255">MFYLINIFISLQLSNPNVTLISSPEEVRQAWFIASIDFIKGLADQDGKFLQDEEARVNGIEHHNVMCGDTENGNFVEGIAETIFPKTNQMSVEEGDGVLNSEGDGVHLSQTNDVIQQASKRGMMFWIPREMASTCHKQMMLFNKRLSNEAKASSFSSNPGNDKDASHLDDLMEIDGENVKDGFTNSQDHLHLHIKALESKTENPTLDLVVPPKDDDCILRTRKPNDAYDVVEDDYMLLLNDEERPVKSSLNDMELEQEPDKIDVKQGILEQQPNAPKGKTIVLEETIEVKVKENPGLGRGVGPFKVKKKNFQRALRPNYLLRSAKDRKKKLAMALKPPFGQQSATTPVPINIKSTFMKTEVNVPPFDLEDISGQPRIRSMNDIMTHESFVENLSRPDDYKSDKVVLFGYLCRVLTLLKLAGRMTITLIYGLIKCDYISNGHMYRLPWQAVEKVYFLVNEPKTHWFLAELEIRTGVVTFYDSLGWAGRFRRRWWRRMKKLFPEKLTVYLVMHGIIKSKGISADDYKITYKYADAPFQASLFGDCGIR</sequence>
<dbReference type="Gene3D" id="3.40.395.10">
    <property type="entry name" value="Adenoviral Proteinase, Chain A"/>
    <property type="match status" value="1"/>
</dbReference>
<dbReference type="SUPFAM" id="SSF54001">
    <property type="entry name" value="Cysteine proteinases"/>
    <property type="match status" value="1"/>
</dbReference>
<proteinExistence type="predicted"/>
<name>A0A699HXE7_TANCI</name>
<organism evidence="1">
    <name type="scientific">Tanacetum cinerariifolium</name>
    <name type="common">Dalmatian daisy</name>
    <name type="synonym">Chrysanthemum cinerariifolium</name>
    <dbReference type="NCBI Taxonomy" id="118510"/>
    <lineage>
        <taxon>Eukaryota</taxon>
        <taxon>Viridiplantae</taxon>
        <taxon>Streptophyta</taxon>
        <taxon>Embryophyta</taxon>
        <taxon>Tracheophyta</taxon>
        <taxon>Spermatophyta</taxon>
        <taxon>Magnoliopsida</taxon>
        <taxon>eudicotyledons</taxon>
        <taxon>Gunneridae</taxon>
        <taxon>Pentapetalae</taxon>
        <taxon>asterids</taxon>
        <taxon>campanulids</taxon>
        <taxon>Asterales</taxon>
        <taxon>Asteraceae</taxon>
        <taxon>Asteroideae</taxon>
        <taxon>Anthemideae</taxon>
        <taxon>Anthemidinae</taxon>
        <taxon>Tanacetum</taxon>
    </lineage>
</organism>
<comment type="caution">
    <text evidence="1">The sequence shown here is derived from an EMBL/GenBank/DDBJ whole genome shotgun (WGS) entry which is preliminary data.</text>
</comment>
<feature type="non-terminal residue" evidence="1">
    <location>
        <position position="546"/>
    </location>
</feature>
<dbReference type="EMBL" id="BKCJ010194251">
    <property type="protein sequence ID" value="GEY62079.1"/>
    <property type="molecule type" value="Genomic_DNA"/>
</dbReference>